<dbReference type="InterPro" id="IPR036865">
    <property type="entry name" value="CRAL-TRIO_dom_sf"/>
</dbReference>
<evidence type="ECO:0000256" key="1">
    <source>
        <dbReference type="SAM" id="MobiDB-lite"/>
    </source>
</evidence>
<feature type="region of interest" description="Disordered" evidence="1">
    <location>
        <begin position="1"/>
        <end position="62"/>
    </location>
</feature>
<feature type="region of interest" description="Disordered" evidence="1">
    <location>
        <begin position="363"/>
        <end position="393"/>
    </location>
</feature>
<dbReference type="InterPro" id="IPR052578">
    <property type="entry name" value="PI_Transfer_CRAL-TRIO"/>
</dbReference>
<dbReference type="Proteomes" id="UP000799441">
    <property type="component" value="Unassembled WGS sequence"/>
</dbReference>
<feature type="compositionally biased region" description="Polar residues" evidence="1">
    <location>
        <begin position="8"/>
        <end position="24"/>
    </location>
</feature>
<dbReference type="SMART" id="SM01100">
    <property type="entry name" value="CRAL_TRIO_N"/>
    <property type="match status" value="1"/>
</dbReference>
<dbReference type="Pfam" id="PF00650">
    <property type="entry name" value="CRAL_TRIO"/>
    <property type="match status" value="1"/>
</dbReference>
<gene>
    <name evidence="3" type="ORF">K431DRAFT_287246</name>
</gene>
<feature type="compositionally biased region" description="Polar residues" evidence="1">
    <location>
        <begin position="40"/>
        <end position="51"/>
    </location>
</feature>
<feature type="domain" description="CRAL-TRIO" evidence="2">
    <location>
        <begin position="184"/>
        <end position="324"/>
    </location>
</feature>
<dbReference type="SMART" id="SM00516">
    <property type="entry name" value="SEC14"/>
    <property type="match status" value="1"/>
</dbReference>
<dbReference type="SUPFAM" id="SSF46938">
    <property type="entry name" value="CRAL/TRIO N-terminal domain"/>
    <property type="match status" value="1"/>
</dbReference>
<sequence>MSEPAVTGQPTLQTANGTLGATHNSSSAASFKSATSSSAKQPTDTPATNAAVSAGEEQEPWTAPAGVLKVPIDRPVASAHPAKVDGLTDEQKVKYQTVLDSVKEWTTIPATTAKTAAQVPLHDYERMWLTRDNLLRYLRATKWNTRQALTRLQSTLSWRREYGADNFSHEYISPENETGKQVQLGFDKDARPVLYLNPAKQNTKMSDRQIHHLCYMLDRTLDMLPAGQEKTCLVINFKGAGTGNVPSMGQARAVLNILQGHNPERLGRALISELPWYVTTFFKVISPFIDPVTKEKMKFNEDLSIYIPAEQLWNHHGGDLNFEYDHSAYWPAFDKACTERRTAYRERWEKAGKQIGEHEDYLRGGAHPSIASESQAQEPVTDEVTEGVSKLAV</sequence>
<dbReference type="PANTHER" id="PTHR45824:SF29">
    <property type="entry name" value="GH16843P"/>
    <property type="match status" value="1"/>
</dbReference>
<dbReference type="Pfam" id="PF03765">
    <property type="entry name" value="CRAL_TRIO_N"/>
    <property type="match status" value="1"/>
</dbReference>
<comment type="caution">
    <text evidence="3">The sequence shown here is derived from an EMBL/GenBank/DDBJ whole genome shotgun (WGS) entry which is preliminary data.</text>
</comment>
<dbReference type="OrthoDB" id="75724at2759"/>
<name>A0A9P4Q3M2_9PEZI</name>
<protein>
    <submittedName>
        <fullName evidence="3">CRAL/TRIO domain protein</fullName>
    </submittedName>
</protein>
<dbReference type="GO" id="GO:0008526">
    <property type="term" value="F:phosphatidylinositol transfer activity"/>
    <property type="evidence" value="ECO:0007669"/>
    <property type="project" value="TreeGrafter"/>
</dbReference>
<dbReference type="SUPFAM" id="SSF52087">
    <property type="entry name" value="CRAL/TRIO domain"/>
    <property type="match status" value="1"/>
</dbReference>
<evidence type="ECO:0000259" key="2">
    <source>
        <dbReference type="PROSITE" id="PS50191"/>
    </source>
</evidence>
<proteinExistence type="predicted"/>
<accession>A0A9P4Q3M2</accession>
<evidence type="ECO:0000313" key="4">
    <source>
        <dbReference type="Proteomes" id="UP000799441"/>
    </source>
</evidence>
<dbReference type="PROSITE" id="PS50191">
    <property type="entry name" value="CRAL_TRIO"/>
    <property type="match status" value="1"/>
</dbReference>
<evidence type="ECO:0000313" key="3">
    <source>
        <dbReference type="EMBL" id="KAF2718925.1"/>
    </source>
</evidence>
<dbReference type="PANTHER" id="PTHR45824">
    <property type="entry name" value="GH16843P"/>
    <property type="match status" value="1"/>
</dbReference>
<dbReference type="CDD" id="cd00170">
    <property type="entry name" value="SEC14"/>
    <property type="match status" value="1"/>
</dbReference>
<reference evidence="3" key="1">
    <citation type="journal article" date="2020" name="Stud. Mycol.">
        <title>101 Dothideomycetes genomes: a test case for predicting lifestyles and emergence of pathogens.</title>
        <authorList>
            <person name="Haridas S."/>
            <person name="Albert R."/>
            <person name="Binder M."/>
            <person name="Bloem J."/>
            <person name="Labutti K."/>
            <person name="Salamov A."/>
            <person name="Andreopoulos B."/>
            <person name="Baker S."/>
            <person name="Barry K."/>
            <person name="Bills G."/>
            <person name="Bluhm B."/>
            <person name="Cannon C."/>
            <person name="Castanera R."/>
            <person name="Culley D."/>
            <person name="Daum C."/>
            <person name="Ezra D."/>
            <person name="Gonzalez J."/>
            <person name="Henrissat B."/>
            <person name="Kuo A."/>
            <person name="Liang C."/>
            <person name="Lipzen A."/>
            <person name="Lutzoni F."/>
            <person name="Magnuson J."/>
            <person name="Mondo S."/>
            <person name="Nolan M."/>
            <person name="Ohm R."/>
            <person name="Pangilinan J."/>
            <person name="Park H.-J."/>
            <person name="Ramirez L."/>
            <person name="Alfaro M."/>
            <person name="Sun H."/>
            <person name="Tritt A."/>
            <person name="Yoshinaga Y."/>
            <person name="Zwiers L.-H."/>
            <person name="Turgeon B."/>
            <person name="Goodwin S."/>
            <person name="Spatafora J."/>
            <person name="Crous P."/>
            <person name="Grigoriev I."/>
        </authorList>
    </citation>
    <scope>NUCLEOTIDE SEQUENCE</scope>
    <source>
        <strain evidence="3">CBS 116435</strain>
    </source>
</reference>
<dbReference type="InterPro" id="IPR001251">
    <property type="entry name" value="CRAL-TRIO_dom"/>
</dbReference>
<dbReference type="AlphaFoldDB" id="A0A9P4Q3M2"/>
<dbReference type="EMBL" id="MU003818">
    <property type="protein sequence ID" value="KAF2718925.1"/>
    <property type="molecule type" value="Genomic_DNA"/>
</dbReference>
<dbReference type="InterPro" id="IPR011074">
    <property type="entry name" value="CRAL/TRIO_N_dom"/>
</dbReference>
<feature type="compositionally biased region" description="Low complexity" evidence="1">
    <location>
        <begin position="25"/>
        <end position="39"/>
    </location>
</feature>
<keyword evidence="4" id="KW-1185">Reference proteome</keyword>
<dbReference type="InterPro" id="IPR036273">
    <property type="entry name" value="CRAL/TRIO_N_dom_sf"/>
</dbReference>
<dbReference type="Gene3D" id="3.40.525.10">
    <property type="entry name" value="CRAL-TRIO lipid binding domain"/>
    <property type="match status" value="1"/>
</dbReference>
<organism evidence="3 4">
    <name type="scientific">Polychaeton citri CBS 116435</name>
    <dbReference type="NCBI Taxonomy" id="1314669"/>
    <lineage>
        <taxon>Eukaryota</taxon>
        <taxon>Fungi</taxon>
        <taxon>Dikarya</taxon>
        <taxon>Ascomycota</taxon>
        <taxon>Pezizomycotina</taxon>
        <taxon>Dothideomycetes</taxon>
        <taxon>Dothideomycetidae</taxon>
        <taxon>Capnodiales</taxon>
        <taxon>Capnodiaceae</taxon>
        <taxon>Polychaeton</taxon>
    </lineage>
</organism>